<dbReference type="CDD" id="cd00554">
    <property type="entry name" value="MECDP_synthase"/>
    <property type="match status" value="1"/>
</dbReference>
<dbReference type="PANTHER" id="PTHR43181">
    <property type="entry name" value="2-C-METHYL-D-ERYTHRITOL 2,4-CYCLODIPHOSPHATE SYNTHASE, CHLOROPLASTIC"/>
    <property type="match status" value="1"/>
</dbReference>
<dbReference type="EMBL" id="SOQX01000006">
    <property type="protein sequence ID" value="TDY00138.1"/>
    <property type="molecule type" value="Genomic_DNA"/>
</dbReference>
<comment type="cofactor">
    <cofactor evidence="9">
        <name>a divalent metal cation</name>
        <dbReference type="ChEBI" id="CHEBI:60240"/>
    </cofactor>
    <text evidence="9">Binds 1 divalent metal cation per subunit.</text>
</comment>
<dbReference type="GO" id="GO:0046872">
    <property type="term" value="F:metal ion binding"/>
    <property type="evidence" value="ECO:0007669"/>
    <property type="project" value="UniProtKB-KW"/>
</dbReference>
<dbReference type="InterPro" id="IPR020555">
    <property type="entry name" value="MECDP_synthase_CS"/>
</dbReference>
<dbReference type="GO" id="GO:0016114">
    <property type="term" value="P:terpenoid biosynthetic process"/>
    <property type="evidence" value="ECO:0007669"/>
    <property type="project" value="InterPro"/>
</dbReference>
<evidence type="ECO:0000256" key="2">
    <source>
        <dbReference type="ARBA" id="ARBA00004709"/>
    </source>
</evidence>
<sequence length="158" mass="17149">MRIGQGFDAHRFKPGGRLVLGGVEIPHDQGLEAHSDGDVLIHALCDAILGALALGDIGQHFPDSDDDFKGIDSRRLLRQVMTLIGERDYRIQNADLTLIAQQPKLAPYIQAMRELLATDLQTDIDNLSIKATTTEGMGFTGRGEGIAAMAVVLIDKRS</sequence>
<evidence type="ECO:0000256" key="3">
    <source>
        <dbReference type="ARBA" id="ARBA00008480"/>
    </source>
</evidence>
<dbReference type="UniPathway" id="UPA00056">
    <property type="reaction ID" value="UER00095"/>
</dbReference>
<evidence type="ECO:0000256" key="5">
    <source>
        <dbReference type="ARBA" id="ARBA00012579"/>
    </source>
</evidence>
<keyword evidence="6 9" id="KW-0479">Metal-binding</keyword>
<feature type="binding site" evidence="9">
    <location>
        <position position="139"/>
    </location>
    <ligand>
        <name>4-CDP-2-C-methyl-D-erythritol 2-phosphate</name>
        <dbReference type="ChEBI" id="CHEBI:57919"/>
    </ligand>
</feature>
<feature type="binding site" evidence="9">
    <location>
        <position position="10"/>
    </location>
    <ligand>
        <name>a divalent metal cation</name>
        <dbReference type="ChEBI" id="CHEBI:60240"/>
    </ligand>
</feature>
<feature type="binding site" evidence="9">
    <location>
        <begin position="8"/>
        <end position="10"/>
    </location>
    <ligand>
        <name>4-CDP-2-C-methyl-D-erythritol 2-phosphate</name>
        <dbReference type="ChEBI" id="CHEBI:57919"/>
    </ligand>
</feature>
<feature type="binding site" evidence="9">
    <location>
        <begin position="132"/>
        <end position="135"/>
    </location>
    <ligand>
        <name>4-CDP-2-C-methyl-D-erythritol 2-phosphate</name>
        <dbReference type="ChEBI" id="CHEBI:57919"/>
    </ligand>
</feature>
<comment type="function">
    <text evidence="9">Involved in the biosynthesis of isopentenyl diphosphate (IPP) and dimethylallyl diphosphate (DMAPP), two major building blocks of isoprenoid compounds. Catalyzes the conversion of 4-diphosphocytidyl-2-C-methyl-D-erythritol 2-phosphate (CDP-ME2P) to 2-C-methyl-D-erythritol 2,4-cyclodiphosphate (ME-CPP) with a corresponding release of cytidine 5-monophosphate (CMP).</text>
</comment>
<feature type="binding site" evidence="9">
    <location>
        <position position="8"/>
    </location>
    <ligand>
        <name>a divalent metal cation</name>
        <dbReference type="ChEBI" id="CHEBI:60240"/>
    </ligand>
</feature>
<feature type="binding site" evidence="9">
    <location>
        <position position="42"/>
    </location>
    <ligand>
        <name>a divalent metal cation</name>
        <dbReference type="ChEBI" id="CHEBI:60240"/>
    </ligand>
</feature>
<comment type="subunit">
    <text evidence="4 9">Homotrimer.</text>
</comment>
<evidence type="ECO:0000256" key="4">
    <source>
        <dbReference type="ARBA" id="ARBA00011233"/>
    </source>
</evidence>
<evidence type="ECO:0000256" key="1">
    <source>
        <dbReference type="ARBA" id="ARBA00000200"/>
    </source>
</evidence>
<feature type="site" description="Transition state stabilizer" evidence="9">
    <location>
        <position position="133"/>
    </location>
</feature>
<dbReference type="Pfam" id="PF02542">
    <property type="entry name" value="YgbB"/>
    <property type="match status" value="1"/>
</dbReference>
<evidence type="ECO:0000256" key="7">
    <source>
        <dbReference type="ARBA" id="ARBA00023229"/>
    </source>
</evidence>
<dbReference type="FunFam" id="3.30.1330.50:FF:000001">
    <property type="entry name" value="2-C-methyl-D-erythritol 2,4-cyclodiphosphate synthase"/>
    <property type="match status" value="1"/>
</dbReference>
<keyword evidence="13" id="KW-1185">Reference proteome</keyword>
<dbReference type="InterPro" id="IPR036571">
    <property type="entry name" value="MECDP_synthase_sf"/>
</dbReference>
<protein>
    <recommendedName>
        <fullName evidence="5 9">2-C-methyl-D-erythritol 2,4-cyclodiphosphate synthase</fullName>
        <shortName evidence="9">MECDP-synthase</shortName>
        <shortName evidence="9">MECPP-synthase</shortName>
        <shortName evidence="9">MECPS</shortName>
        <ecNumber evidence="5 9">4.6.1.12</ecNumber>
    </recommendedName>
</protein>
<dbReference type="GO" id="GO:0008685">
    <property type="term" value="F:2-C-methyl-D-erythritol 2,4-cyclodiphosphate synthase activity"/>
    <property type="evidence" value="ECO:0007669"/>
    <property type="project" value="UniProtKB-UniRule"/>
</dbReference>
<reference evidence="12 13" key="1">
    <citation type="submission" date="2019-03" db="EMBL/GenBank/DDBJ databases">
        <title>Genomic Encyclopedia of Type Strains, Phase IV (KMG-IV): sequencing the most valuable type-strain genomes for metagenomic binning, comparative biology and taxonomic classification.</title>
        <authorList>
            <person name="Goeker M."/>
        </authorList>
    </citation>
    <scope>NUCLEOTIDE SEQUENCE [LARGE SCALE GENOMIC DNA]</scope>
    <source>
        <strain evidence="12 13">DSM 16326</strain>
    </source>
</reference>
<name>A0A4R8IIM6_9GAMM</name>
<feature type="binding site" evidence="9">
    <location>
        <begin position="34"/>
        <end position="35"/>
    </location>
    <ligand>
        <name>4-CDP-2-C-methyl-D-erythritol 2-phosphate</name>
        <dbReference type="ChEBI" id="CHEBI:57919"/>
    </ligand>
</feature>
<dbReference type="Gene3D" id="3.30.1330.50">
    <property type="entry name" value="2-C-methyl-D-erythritol 2,4-cyclodiphosphate synthase"/>
    <property type="match status" value="1"/>
</dbReference>
<comment type="catalytic activity">
    <reaction evidence="1 9 10">
        <text>4-CDP-2-C-methyl-D-erythritol 2-phosphate = 2-C-methyl-D-erythritol 2,4-cyclic diphosphate + CMP</text>
        <dbReference type="Rhea" id="RHEA:23864"/>
        <dbReference type="ChEBI" id="CHEBI:57919"/>
        <dbReference type="ChEBI" id="CHEBI:58483"/>
        <dbReference type="ChEBI" id="CHEBI:60377"/>
        <dbReference type="EC" id="4.6.1.12"/>
    </reaction>
</comment>
<dbReference type="PANTHER" id="PTHR43181:SF1">
    <property type="entry name" value="2-C-METHYL-D-ERYTHRITOL 2,4-CYCLODIPHOSPHATE SYNTHASE, CHLOROPLASTIC"/>
    <property type="match status" value="1"/>
</dbReference>
<accession>A0A4R8IIM6</accession>
<comment type="pathway">
    <text evidence="2 9">Isoprenoid biosynthesis; isopentenyl diphosphate biosynthesis via DXP pathway; isopentenyl diphosphate from 1-deoxy-D-xylulose 5-phosphate: step 4/6.</text>
</comment>
<keyword evidence="8 9" id="KW-0456">Lyase</keyword>
<gene>
    <name evidence="9" type="primary">ispF</name>
    <name evidence="12" type="ORF">EDC23_2310</name>
</gene>
<dbReference type="GO" id="GO:0019288">
    <property type="term" value="P:isopentenyl diphosphate biosynthetic process, methylerythritol 4-phosphate pathway"/>
    <property type="evidence" value="ECO:0007669"/>
    <property type="project" value="UniProtKB-UniRule"/>
</dbReference>
<feature type="site" description="Transition state stabilizer" evidence="9">
    <location>
        <position position="34"/>
    </location>
</feature>
<dbReference type="PROSITE" id="PS01350">
    <property type="entry name" value="ISPF"/>
    <property type="match status" value="1"/>
</dbReference>
<evidence type="ECO:0000256" key="10">
    <source>
        <dbReference type="RuleBase" id="RU004395"/>
    </source>
</evidence>
<proteinExistence type="inferred from homology"/>
<comment type="similarity">
    <text evidence="3 9 10">Belongs to the IspF family.</text>
</comment>
<dbReference type="EC" id="4.6.1.12" evidence="5 9"/>
<feature type="domain" description="2-C-methyl-D-erythritol 2,4-cyclodiphosphate synthase" evidence="11">
    <location>
        <begin position="1"/>
        <end position="154"/>
    </location>
</feature>
<dbReference type="Proteomes" id="UP000294914">
    <property type="component" value="Unassembled WGS sequence"/>
</dbReference>
<dbReference type="HAMAP" id="MF_00107">
    <property type="entry name" value="IspF"/>
    <property type="match status" value="1"/>
</dbReference>
<dbReference type="SUPFAM" id="SSF69765">
    <property type="entry name" value="IpsF-like"/>
    <property type="match status" value="1"/>
</dbReference>
<evidence type="ECO:0000256" key="8">
    <source>
        <dbReference type="ARBA" id="ARBA00023239"/>
    </source>
</evidence>
<dbReference type="InterPro" id="IPR003526">
    <property type="entry name" value="MECDP_synthase"/>
</dbReference>
<evidence type="ECO:0000256" key="9">
    <source>
        <dbReference type="HAMAP-Rule" id="MF_00107"/>
    </source>
</evidence>
<comment type="caution">
    <text evidence="12">The sequence shown here is derived from an EMBL/GenBank/DDBJ whole genome shotgun (WGS) entry which is preliminary data.</text>
</comment>
<evidence type="ECO:0000313" key="13">
    <source>
        <dbReference type="Proteomes" id="UP000294914"/>
    </source>
</evidence>
<evidence type="ECO:0000259" key="11">
    <source>
        <dbReference type="Pfam" id="PF02542"/>
    </source>
</evidence>
<feature type="binding site" evidence="9">
    <location>
        <begin position="56"/>
        <end position="58"/>
    </location>
    <ligand>
        <name>4-CDP-2-C-methyl-D-erythritol 2-phosphate</name>
        <dbReference type="ChEBI" id="CHEBI:57919"/>
    </ligand>
</feature>
<dbReference type="NCBIfam" id="TIGR00151">
    <property type="entry name" value="ispF"/>
    <property type="match status" value="1"/>
</dbReference>
<evidence type="ECO:0000256" key="6">
    <source>
        <dbReference type="ARBA" id="ARBA00022723"/>
    </source>
</evidence>
<feature type="binding site" evidence="9">
    <location>
        <position position="142"/>
    </location>
    <ligand>
        <name>4-CDP-2-C-methyl-D-erythritol 2-phosphate</name>
        <dbReference type="ChEBI" id="CHEBI:57919"/>
    </ligand>
</feature>
<dbReference type="AlphaFoldDB" id="A0A4R8IIM6"/>
<keyword evidence="7 9" id="KW-0414">Isoprene biosynthesis</keyword>
<organism evidence="12 13">
    <name type="scientific">Thiohalophilus thiocyanatoxydans</name>
    <dbReference type="NCBI Taxonomy" id="381308"/>
    <lineage>
        <taxon>Bacteria</taxon>
        <taxon>Pseudomonadati</taxon>
        <taxon>Pseudomonadota</taxon>
        <taxon>Gammaproteobacteria</taxon>
        <taxon>Thiohalomonadales</taxon>
        <taxon>Thiohalophilaceae</taxon>
        <taxon>Thiohalophilus</taxon>
    </lineage>
</organism>
<feature type="binding site" evidence="9">
    <location>
        <begin position="61"/>
        <end position="65"/>
    </location>
    <ligand>
        <name>4-CDP-2-C-methyl-D-erythritol 2-phosphate</name>
        <dbReference type="ChEBI" id="CHEBI:57919"/>
    </ligand>
</feature>
<comment type="caution">
    <text evidence="9">Lacks conserved residue(s) required for the propagation of feature annotation.</text>
</comment>
<dbReference type="RefSeq" id="WP_208321358.1">
    <property type="nucleotide sequence ID" value="NZ_SOQX01000006.1"/>
</dbReference>
<evidence type="ECO:0000313" key="12">
    <source>
        <dbReference type="EMBL" id="TDY00138.1"/>
    </source>
</evidence>